<evidence type="ECO:0000313" key="1">
    <source>
        <dbReference type="EMBL" id="CAG9764661.1"/>
    </source>
</evidence>
<name>A0A9N9MK06_9CUCU</name>
<gene>
    <name evidence="1" type="ORF">CEUTPL_LOCUS5295</name>
</gene>
<protein>
    <submittedName>
        <fullName evidence="1">Uncharacterized protein</fullName>
    </submittedName>
</protein>
<dbReference type="PANTHER" id="PTHR14690:SF9">
    <property type="entry name" value="GH08353P"/>
    <property type="match status" value="1"/>
</dbReference>
<dbReference type="PANTHER" id="PTHR14690">
    <property type="entry name" value="IQ MOTIF CONTAINING WITH AAA DOMAIN 1"/>
    <property type="match status" value="1"/>
</dbReference>
<organism evidence="1 2">
    <name type="scientific">Ceutorhynchus assimilis</name>
    <name type="common">cabbage seed weevil</name>
    <dbReference type="NCBI Taxonomy" id="467358"/>
    <lineage>
        <taxon>Eukaryota</taxon>
        <taxon>Metazoa</taxon>
        <taxon>Ecdysozoa</taxon>
        <taxon>Arthropoda</taxon>
        <taxon>Hexapoda</taxon>
        <taxon>Insecta</taxon>
        <taxon>Pterygota</taxon>
        <taxon>Neoptera</taxon>
        <taxon>Endopterygota</taxon>
        <taxon>Coleoptera</taxon>
        <taxon>Polyphaga</taxon>
        <taxon>Cucujiformia</taxon>
        <taxon>Curculionidae</taxon>
        <taxon>Ceutorhynchinae</taxon>
        <taxon>Ceutorhynchus</taxon>
    </lineage>
</organism>
<dbReference type="PROSITE" id="PS50096">
    <property type="entry name" value="IQ"/>
    <property type="match status" value="1"/>
</dbReference>
<accession>A0A9N9MK06</accession>
<keyword evidence="2" id="KW-1185">Reference proteome</keyword>
<dbReference type="Proteomes" id="UP001152799">
    <property type="component" value="Chromosome 2"/>
</dbReference>
<dbReference type="InterPro" id="IPR052267">
    <property type="entry name" value="N-DRC_Component"/>
</dbReference>
<dbReference type="OrthoDB" id="6616786at2759"/>
<dbReference type="EMBL" id="OU892278">
    <property type="protein sequence ID" value="CAG9764661.1"/>
    <property type="molecule type" value="Genomic_DNA"/>
</dbReference>
<sequence>MSFEYYTNWWIQSKKNLEELNNKDEGIRAKFKPITDRNLANQLIGGLYTHYSLLVQDLSACVDQMAQAQKRFSAKKLLDSACIRLNEFNDELRKISLSEYHYIDDTLVELKLIPYNVEILHPSLFHHRPVDIEDMISRIKQGESIYVPPVLTVVYSDTDLLEQDKDEPAKLKNVKSVAFSSKTELPAPDVKRISLGEGGEGDASTQKSTAYAIRLSRDVLTLPGIDLEQLKIKRQQTSFIDALLCIQIAERARQERLYFHDKNIIYQRSKALRDIKLKGKPLKPAAADVANLAAAKIQKVFRGYKDRETLKAREQQRRLLIGIYLIV</sequence>
<dbReference type="AlphaFoldDB" id="A0A9N9MK06"/>
<reference evidence="1" key="1">
    <citation type="submission" date="2022-01" db="EMBL/GenBank/DDBJ databases">
        <authorList>
            <person name="King R."/>
        </authorList>
    </citation>
    <scope>NUCLEOTIDE SEQUENCE</scope>
</reference>
<evidence type="ECO:0000313" key="2">
    <source>
        <dbReference type="Proteomes" id="UP001152799"/>
    </source>
</evidence>
<proteinExistence type="predicted"/>